<dbReference type="AlphaFoldDB" id="B4CUV5"/>
<evidence type="ECO:0000313" key="4">
    <source>
        <dbReference type="Proteomes" id="UP000005824"/>
    </source>
</evidence>
<keyword evidence="4" id="KW-1185">Reference proteome</keyword>
<feature type="chain" id="PRO_5002802128" evidence="2">
    <location>
        <begin position="25"/>
        <end position="268"/>
    </location>
</feature>
<sequence precursor="true">MKTLSLPALVCALGLLLSAQFSLRADNAPAPTGHIAEVQLAEAELSKNGVFGFPQEQAQILCDTPELRLSMWNNSEYLYAQAIFWNDNDAELGQLRDGRVTGDRANLVLDLDADEQLTKDVDRIYMLSPWPNFPGLRYSIAKGQDGKWATNPILSDTKGRGAIRYVLTPEGRRIRVDSFLIPLREINRKIGDKIRLVYYGNSPHPDLTVNSAGFQPQPPLGAHYADYNIPMASYHDYFLAKGGTFSMSSVPDGHHDAPSGPPAPPRRR</sequence>
<evidence type="ECO:0000256" key="2">
    <source>
        <dbReference type="SAM" id="SignalP"/>
    </source>
</evidence>
<keyword evidence="2" id="KW-0732">Signal</keyword>
<proteinExistence type="predicted"/>
<gene>
    <name evidence="3" type="ORF">CfE428DRAFT_0468</name>
</gene>
<evidence type="ECO:0000313" key="3">
    <source>
        <dbReference type="EMBL" id="EDY22343.1"/>
    </source>
</evidence>
<comment type="caution">
    <text evidence="3">The sequence shown here is derived from an EMBL/GenBank/DDBJ whole genome shotgun (WGS) entry which is preliminary data.</text>
</comment>
<protein>
    <submittedName>
        <fullName evidence="3">Uncharacterized protein</fullName>
    </submittedName>
</protein>
<feature type="compositionally biased region" description="Pro residues" evidence="1">
    <location>
        <begin position="259"/>
        <end position="268"/>
    </location>
</feature>
<feature type="region of interest" description="Disordered" evidence="1">
    <location>
        <begin position="249"/>
        <end position="268"/>
    </location>
</feature>
<reference evidence="3 4" key="1">
    <citation type="journal article" date="2011" name="J. Bacteriol.">
        <title>Genome sequence of Chthoniobacter flavus Ellin428, an aerobic heterotrophic soil bacterium.</title>
        <authorList>
            <person name="Kant R."/>
            <person name="van Passel M.W."/>
            <person name="Palva A."/>
            <person name="Lucas S."/>
            <person name="Lapidus A."/>
            <person name="Glavina Del Rio T."/>
            <person name="Dalin E."/>
            <person name="Tice H."/>
            <person name="Bruce D."/>
            <person name="Goodwin L."/>
            <person name="Pitluck S."/>
            <person name="Larimer F.W."/>
            <person name="Land M.L."/>
            <person name="Hauser L."/>
            <person name="Sangwan P."/>
            <person name="de Vos W.M."/>
            <person name="Janssen P.H."/>
            <person name="Smidt H."/>
        </authorList>
    </citation>
    <scope>NUCLEOTIDE SEQUENCE [LARGE SCALE GENOMIC DNA]</scope>
    <source>
        <strain evidence="3 4">Ellin428</strain>
    </source>
</reference>
<evidence type="ECO:0000256" key="1">
    <source>
        <dbReference type="SAM" id="MobiDB-lite"/>
    </source>
</evidence>
<organism evidence="3 4">
    <name type="scientific">Chthoniobacter flavus Ellin428</name>
    <dbReference type="NCBI Taxonomy" id="497964"/>
    <lineage>
        <taxon>Bacteria</taxon>
        <taxon>Pseudomonadati</taxon>
        <taxon>Verrucomicrobiota</taxon>
        <taxon>Spartobacteria</taxon>
        <taxon>Chthoniobacterales</taxon>
        <taxon>Chthoniobacteraceae</taxon>
        <taxon>Chthoniobacter</taxon>
    </lineage>
</organism>
<dbReference type="RefSeq" id="WP_006977795.1">
    <property type="nucleotide sequence ID" value="NZ_ABVL01000001.1"/>
</dbReference>
<dbReference type="Proteomes" id="UP000005824">
    <property type="component" value="Unassembled WGS sequence"/>
</dbReference>
<dbReference type="STRING" id="497964.CfE428DRAFT_0468"/>
<feature type="signal peptide" evidence="2">
    <location>
        <begin position="1"/>
        <end position="24"/>
    </location>
</feature>
<dbReference type="EMBL" id="ABVL01000001">
    <property type="protein sequence ID" value="EDY22343.1"/>
    <property type="molecule type" value="Genomic_DNA"/>
</dbReference>
<name>B4CUV5_9BACT</name>
<dbReference type="InParanoid" id="B4CUV5"/>
<accession>B4CUV5</accession>